<evidence type="ECO:0000256" key="4">
    <source>
        <dbReference type="ARBA" id="ARBA00023163"/>
    </source>
</evidence>
<dbReference type="PRINTS" id="PR00039">
    <property type="entry name" value="HTHLYSR"/>
</dbReference>
<evidence type="ECO:0000313" key="6">
    <source>
        <dbReference type="EMBL" id="NBN79160.1"/>
    </source>
</evidence>
<dbReference type="InterPro" id="IPR005119">
    <property type="entry name" value="LysR_subst-bd"/>
</dbReference>
<feature type="domain" description="HTH lysR-type" evidence="5">
    <location>
        <begin position="1"/>
        <end position="58"/>
    </location>
</feature>
<dbReference type="RefSeq" id="WP_161708849.1">
    <property type="nucleotide sequence ID" value="NZ_JAABLQ010000001.1"/>
</dbReference>
<keyword evidence="4" id="KW-0804">Transcription</keyword>
<accession>A0A7X5F3L2</accession>
<dbReference type="InterPro" id="IPR036390">
    <property type="entry name" value="WH_DNA-bd_sf"/>
</dbReference>
<keyword evidence="7" id="KW-1185">Reference proteome</keyword>
<dbReference type="Proteomes" id="UP000586722">
    <property type="component" value="Unassembled WGS sequence"/>
</dbReference>
<proteinExistence type="inferred from homology"/>
<dbReference type="Pfam" id="PF00126">
    <property type="entry name" value="HTH_1"/>
    <property type="match status" value="1"/>
</dbReference>
<evidence type="ECO:0000313" key="7">
    <source>
        <dbReference type="Proteomes" id="UP000586722"/>
    </source>
</evidence>
<organism evidence="6 7">
    <name type="scientific">Pannonibacter tanglangensis</name>
    <dbReference type="NCBI Taxonomy" id="2750084"/>
    <lineage>
        <taxon>Bacteria</taxon>
        <taxon>Pseudomonadati</taxon>
        <taxon>Pseudomonadota</taxon>
        <taxon>Alphaproteobacteria</taxon>
        <taxon>Hyphomicrobiales</taxon>
        <taxon>Stappiaceae</taxon>
        <taxon>Pannonibacter</taxon>
    </lineage>
</organism>
<dbReference type="FunFam" id="1.10.10.10:FF:000001">
    <property type="entry name" value="LysR family transcriptional regulator"/>
    <property type="match status" value="1"/>
</dbReference>
<dbReference type="InterPro" id="IPR036388">
    <property type="entry name" value="WH-like_DNA-bd_sf"/>
</dbReference>
<dbReference type="PANTHER" id="PTHR30346">
    <property type="entry name" value="TRANSCRIPTIONAL DUAL REGULATOR HCAR-RELATED"/>
    <property type="match status" value="1"/>
</dbReference>
<evidence type="ECO:0000259" key="5">
    <source>
        <dbReference type="PROSITE" id="PS50931"/>
    </source>
</evidence>
<reference evidence="7" key="1">
    <citation type="submission" date="2020-01" db="EMBL/GenBank/DDBJ databases">
        <authorList>
            <person name="Fang Y."/>
            <person name="Sun R."/>
            <person name="Nie L."/>
            <person name="He J."/>
            <person name="Hao L."/>
            <person name="Wang L."/>
            <person name="Su S."/>
            <person name="Lv E."/>
            <person name="Zhang Z."/>
            <person name="Xie R."/>
            <person name="Liu H."/>
        </authorList>
    </citation>
    <scope>NUCLEOTIDE SEQUENCE [LARGE SCALE GENOMIC DNA]</scope>
    <source>
        <strain evidence="7">XCT-53</strain>
    </source>
</reference>
<protein>
    <submittedName>
        <fullName evidence="6">LysR family transcriptional regulator</fullName>
    </submittedName>
</protein>
<dbReference type="Gene3D" id="1.10.10.10">
    <property type="entry name" value="Winged helix-like DNA-binding domain superfamily/Winged helix DNA-binding domain"/>
    <property type="match status" value="1"/>
</dbReference>
<evidence type="ECO:0000256" key="2">
    <source>
        <dbReference type="ARBA" id="ARBA00023015"/>
    </source>
</evidence>
<dbReference type="AlphaFoldDB" id="A0A7X5F3L2"/>
<evidence type="ECO:0000256" key="3">
    <source>
        <dbReference type="ARBA" id="ARBA00023125"/>
    </source>
</evidence>
<name>A0A7X5F3L2_9HYPH</name>
<evidence type="ECO:0000256" key="1">
    <source>
        <dbReference type="ARBA" id="ARBA00009437"/>
    </source>
</evidence>
<dbReference type="EMBL" id="JAABLQ010000001">
    <property type="protein sequence ID" value="NBN79160.1"/>
    <property type="molecule type" value="Genomic_DNA"/>
</dbReference>
<keyword evidence="2" id="KW-0805">Transcription regulation</keyword>
<dbReference type="GO" id="GO:0003700">
    <property type="term" value="F:DNA-binding transcription factor activity"/>
    <property type="evidence" value="ECO:0007669"/>
    <property type="project" value="InterPro"/>
</dbReference>
<comment type="similarity">
    <text evidence="1">Belongs to the LysR transcriptional regulatory family.</text>
</comment>
<dbReference type="SUPFAM" id="SSF53850">
    <property type="entry name" value="Periplasmic binding protein-like II"/>
    <property type="match status" value="1"/>
</dbReference>
<dbReference type="Gene3D" id="3.40.190.290">
    <property type="match status" value="1"/>
</dbReference>
<gene>
    <name evidence="6" type="ORF">GWI72_12850</name>
</gene>
<dbReference type="InterPro" id="IPR000847">
    <property type="entry name" value="LysR_HTH_N"/>
</dbReference>
<dbReference type="SUPFAM" id="SSF46785">
    <property type="entry name" value="Winged helix' DNA-binding domain"/>
    <property type="match status" value="1"/>
</dbReference>
<dbReference type="GO" id="GO:0032993">
    <property type="term" value="C:protein-DNA complex"/>
    <property type="evidence" value="ECO:0007669"/>
    <property type="project" value="TreeGrafter"/>
</dbReference>
<dbReference type="PANTHER" id="PTHR30346:SF28">
    <property type="entry name" value="HTH-TYPE TRANSCRIPTIONAL REGULATOR CYNR"/>
    <property type="match status" value="1"/>
</dbReference>
<dbReference type="PROSITE" id="PS50931">
    <property type="entry name" value="HTH_LYSR"/>
    <property type="match status" value="1"/>
</dbReference>
<dbReference type="GO" id="GO:0003677">
    <property type="term" value="F:DNA binding"/>
    <property type="evidence" value="ECO:0007669"/>
    <property type="project" value="UniProtKB-KW"/>
</dbReference>
<comment type="caution">
    <text evidence="6">The sequence shown here is derived from an EMBL/GenBank/DDBJ whole genome shotgun (WGS) entry which is preliminary data.</text>
</comment>
<dbReference type="Pfam" id="PF03466">
    <property type="entry name" value="LysR_substrate"/>
    <property type="match status" value="1"/>
</dbReference>
<keyword evidence="3" id="KW-0238">DNA-binding</keyword>
<dbReference type="CDD" id="cd05466">
    <property type="entry name" value="PBP2_LTTR_substrate"/>
    <property type="match status" value="1"/>
</dbReference>
<sequence length="297" mass="33014">MKFQQLRAFHAIASEGGVGRAARRLAVTQPTLSQHIKALEDRFGVALFEREGRLLRLTPIGERLYKMTSQLMTSWDEIENLLNQNNSVNSGRLRIGSDAPMHAVELLQRYKERYPNIDVSIRIQPGGAVLEQLEAANMDVAILVTPPAGGDFYLQPLNTEPLMAVVPAQHPIAAEGAVSLARLAAETMILREKRSMTRAAIEAELQARGLAPRAILEISSREAIREAIARGLGVTLMVTSDCVPDPRLANVPLDIDDRTTHLTEYVVTRQDRRRTPIIREFLDIALAYAGELARRRL</sequence>